<dbReference type="InterPro" id="IPR023393">
    <property type="entry name" value="START-like_dom_sf"/>
</dbReference>
<dbReference type="Pfam" id="PF08327">
    <property type="entry name" value="AHSA1"/>
    <property type="match status" value="1"/>
</dbReference>
<evidence type="ECO:0000259" key="2">
    <source>
        <dbReference type="Pfam" id="PF08327"/>
    </source>
</evidence>
<dbReference type="EMBL" id="CP045725">
    <property type="protein sequence ID" value="QGF23204.1"/>
    <property type="molecule type" value="Genomic_DNA"/>
</dbReference>
<comment type="similarity">
    <text evidence="1">Belongs to the AHA1 family.</text>
</comment>
<gene>
    <name evidence="3" type="ORF">Rai3103_05475</name>
</gene>
<name>A0A5Q2FCP9_9ACTN</name>
<evidence type="ECO:0000313" key="4">
    <source>
        <dbReference type="Proteomes" id="UP000386847"/>
    </source>
</evidence>
<dbReference type="RefSeq" id="WP_153571731.1">
    <property type="nucleotide sequence ID" value="NZ_CP045725.1"/>
</dbReference>
<evidence type="ECO:0000313" key="3">
    <source>
        <dbReference type="EMBL" id="QGF23204.1"/>
    </source>
</evidence>
<organism evidence="3 4">
    <name type="scientific">Raineyella fluvialis</name>
    <dbReference type="NCBI Taxonomy" id="2662261"/>
    <lineage>
        <taxon>Bacteria</taxon>
        <taxon>Bacillati</taxon>
        <taxon>Actinomycetota</taxon>
        <taxon>Actinomycetes</taxon>
        <taxon>Propionibacteriales</taxon>
        <taxon>Propionibacteriaceae</taxon>
        <taxon>Raineyella</taxon>
    </lineage>
</organism>
<reference evidence="3 4" key="1">
    <citation type="submission" date="2019-10" db="EMBL/GenBank/DDBJ databases">
        <title>Genomic analysis of Raineyella sp. CBA3103.</title>
        <authorList>
            <person name="Roh S.W."/>
        </authorList>
    </citation>
    <scope>NUCLEOTIDE SEQUENCE [LARGE SCALE GENOMIC DNA]</scope>
    <source>
        <strain evidence="3 4">CBA3103</strain>
    </source>
</reference>
<dbReference type="Gene3D" id="3.30.530.20">
    <property type="match status" value="1"/>
</dbReference>
<feature type="domain" description="Activator of Hsp90 ATPase homologue 1/2-like C-terminal" evidence="2">
    <location>
        <begin position="27"/>
        <end position="140"/>
    </location>
</feature>
<sequence>MSDPATFIEVDERAAVRFVRRYRLSGARVWEAVTAPEHLARWFPSPEVTYEPRVGAEIGFAGDPHLPTFRGTVLTWDPPRRFAFSWGGDEVRFDVEPDGEGTGDGDGATLTLTDLLDQPGAAARNAAGWEACLRSLDALLAGQATVGPHVDEEAGIWREAYDRYVASGFPPMPRCPTCEPRQICEVRQRTATGAFW</sequence>
<dbReference type="AlphaFoldDB" id="A0A5Q2FCP9"/>
<accession>A0A5Q2FCP9</accession>
<protein>
    <submittedName>
        <fullName evidence="3">Toxin</fullName>
    </submittedName>
</protein>
<dbReference type="SUPFAM" id="SSF55961">
    <property type="entry name" value="Bet v1-like"/>
    <property type="match status" value="1"/>
</dbReference>
<dbReference type="InterPro" id="IPR013538">
    <property type="entry name" value="ASHA1/2-like_C"/>
</dbReference>
<dbReference type="Proteomes" id="UP000386847">
    <property type="component" value="Chromosome"/>
</dbReference>
<proteinExistence type="inferred from homology"/>
<dbReference type="KEGG" id="rain:Rai3103_05475"/>
<evidence type="ECO:0000256" key="1">
    <source>
        <dbReference type="ARBA" id="ARBA00006817"/>
    </source>
</evidence>
<keyword evidence="4" id="KW-1185">Reference proteome</keyword>